<evidence type="ECO:0000256" key="7">
    <source>
        <dbReference type="SAM" id="Phobius"/>
    </source>
</evidence>
<feature type="transmembrane region" description="Helical" evidence="7">
    <location>
        <begin position="266"/>
        <end position="294"/>
    </location>
</feature>
<feature type="region of interest" description="Disordered" evidence="6">
    <location>
        <begin position="1"/>
        <end position="23"/>
    </location>
</feature>
<dbReference type="PANTHER" id="PTHR30213:SF1">
    <property type="entry name" value="INNER MEMBRANE PROTEIN YHJD"/>
    <property type="match status" value="1"/>
</dbReference>
<feature type="transmembrane region" description="Helical" evidence="7">
    <location>
        <begin position="113"/>
        <end position="132"/>
    </location>
</feature>
<proteinExistence type="predicted"/>
<name>A0A2S0MYL4_9BURK</name>
<organism evidence="8 9">
    <name type="scientific">Simplicispira suum</name>
    <dbReference type="NCBI Taxonomy" id="2109915"/>
    <lineage>
        <taxon>Bacteria</taxon>
        <taxon>Pseudomonadati</taxon>
        <taxon>Pseudomonadota</taxon>
        <taxon>Betaproteobacteria</taxon>
        <taxon>Burkholderiales</taxon>
        <taxon>Comamonadaceae</taxon>
        <taxon>Simplicispira</taxon>
    </lineage>
</organism>
<dbReference type="Proteomes" id="UP000239326">
    <property type="component" value="Chromosome"/>
</dbReference>
<reference evidence="8 9" key="1">
    <citation type="submission" date="2018-03" db="EMBL/GenBank/DDBJ databases">
        <title>Genome sequencing of Simplicispira sp.</title>
        <authorList>
            <person name="Kim S.-J."/>
            <person name="Heo J."/>
            <person name="Kwon S.-W."/>
        </authorList>
    </citation>
    <scope>NUCLEOTIDE SEQUENCE [LARGE SCALE GENOMIC DNA]</scope>
    <source>
        <strain evidence="8 9">SC1-8</strain>
    </source>
</reference>
<accession>A0A2S0MYL4</accession>
<evidence type="ECO:0000313" key="9">
    <source>
        <dbReference type="Proteomes" id="UP000239326"/>
    </source>
</evidence>
<feature type="transmembrane region" description="Helical" evidence="7">
    <location>
        <begin position="202"/>
        <end position="223"/>
    </location>
</feature>
<keyword evidence="5 7" id="KW-0472">Membrane</keyword>
<evidence type="ECO:0000313" key="8">
    <source>
        <dbReference type="EMBL" id="AVO40984.1"/>
    </source>
</evidence>
<keyword evidence="9" id="KW-1185">Reference proteome</keyword>
<keyword evidence="2" id="KW-1003">Cell membrane</keyword>
<dbReference type="Pfam" id="PF03631">
    <property type="entry name" value="Virul_fac_BrkB"/>
    <property type="match status" value="1"/>
</dbReference>
<feature type="transmembrane region" description="Helical" evidence="7">
    <location>
        <begin position="52"/>
        <end position="74"/>
    </location>
</feature>
<dbReference type="AlphaFoldDB" id="A0A2S0MYL4"/>
<feature type="compositionally biased region" description="Pro residues" evidence="6">
    <location>
        <begin position="1"/>
        <end position="16"/>
    </location>
</feature>
<protein>
    <submittedName>
        <fullName evidence="8">YihY/virulence factor BrkB family protein</fullName>
    </submittedName>
</protein>
<comment type="subcellular location">
    <subcellularLocation>
        <location evidence="1">Cell membrane</location>
        <topology evidence="1">Multi-pass membrane protein</topology>
    </subcellularLocation>
</comment>
<evidence type="ECO:0000256" key="2">
    <source>
        <dbReference type="ARBA" id="ARBA00022475"/>
    </source>
</evidence>
<evidence type="ECO:0000256" key="4">
    <source>
        <dbReference type="ARBA" id="ARBA00022989"/>
    </source>
</evidence>
<dbReference type="OrthoDB" id="8797264at2"/>
<evidence type="ECO:0000256" key="6">
    <source>
        <dbReference type="SAM" id="MobiDB-lite"/>
    </source>
</evidence>
<feature type="transmembrane region" description="Helical" evidence="7">
    <location>
        <begin position="235"/>
        <end position="254"/>
    </location>
</feature>
<dbReference type="PANTHER" id="PTHR30213">
    <property type="entry name" value="INNER MEMBRANE PROTEIN YHJD"/>
    <property type="match status" value="1"/>
</dbReference>
<dbReference type="InterPro" id="IPR017039">
    <property type="entry name" value="Virul_fac_BrkB"/>
</dbReference>
<dbReference type="RefSeq" id="WP_106445970.1">
    <property type="nucleotide sequence ID" value="NZ_CP027669.1"/>
</dbReference>
<feature type="transmembrane region" description="Helical" evidence="7">
    <location>
        <begin position="168"/>
        <end position="190"/>
    </location>
</feature>
<keyword evidence="4 7" id="KW-1133">Transmembrane helix</keyword>
<dbReference type="PIRSF" id="PIRSF035875">
    <property type="entry name" value="RNase_BN"/>
    <property type="match status" value="1"/>
</dbReference>
<sequence>MSQAPTPPVPPAPPAASPASRSAPPAPRTWWPLRAIEMWLGADGLRMSAAMAFYGMLSLAPLLVLVVAALGWWIDRSLVETNLLEQIRLLTGERTASVVREALASAREPTQGLWASAIALVLLLWGATGVFAELQTAFCKLWQEPDAPVSSRPAWWVTASLRLRGLSYILAMGFLLLISLLVSAGMAIASNWLGTHLPWQPLLVAMSEIVSFLFATALFIGLMRISVNPKPRMRYLAWGGLIGAALFTVGRHGLSAYLSGAAVVSAYGAAGSLVALLMWIYFSAAVLLLGAACARAMQESREARHAPDAG</sequence>
<evidence type="ECO:0000256" key="5">
    <source>
        <dbReference type="ARBA" id="ARBA00023136"/>
    </source>
</evidence>
<dbReference type="KEGG" id="simp:C6571_06500"/>
<keyword evidence="3 7" id="KW-0812">Transmembrane</keyword>
<gene>
    <name evidence="8" type="ORF">C6571_06500</name>
</gene>
<evidence type="ECO:0000256" key="1">
    <source>
        <dbReference type="ARBA" id="ARBA00004651"/>
    </source>
</evidence>
<dbReference type="EMBL" id="CP027669">
    <property type="protein sequence ID" value="AVO40984.1"/>
    <property type="molecule type" value="Genomic_DNA"/>
</dbReference>
<evidence type="ECO:0000256" key="3">
    <source>
        <dbReference type="ARBA" id="ARBA00022692"/>
    </source>
</evidence>
<dbReference type="GO" id="GO:0005886">
    <property type="term" value="C:plasma membrane"/>
    <property type="evidence" value="ECO:0007669"/>
    <property type="project" value="UniProtKB-SubCell"/>
</dbReference>